<keyword evidence="2" id="KW-1185">Reference proteome</keyword>
<sequence length="231" mass="25869">MLLPASYCQSAQQRPLNDISTWFRRKIADRERAMATMPEFGHFPVTYTHERSRTLEIDQRCRQYAMTNFSCHKISRARVNCVPGTAKTDGGAAWHTGGTDKDAAEHITVLYYTWDPNTGGDVPFTTCHIPRYELPAATNKGNYGFQNGASKTGAGSETTNWRRPPQSISEWHQSRPNGMAREAPRPQSTRASMNSRRGQRTIRILMDAVLAMAFGDRSPTDDLCDGGTLRP</sequence>
<dbReference type="EMBL" id="JBGNUJ010000012">
    <property type="protein sequence ID" value="KAL3953321.1"/>
    <property type="molecule type" value="Genomic_DNA"/>
</dbReference>
<comment type="caution">
    <text evidence="1">The sequence shown here is derived from an EMBL/GenBank/DDBJ whole genome shotgun (WGS) entry which is preliminary data.</text>
</comment>
<reference evidence="1" key="1">
    <citation type="submission" date="2024-12" db="EMBL/GenBank/DDBJ databases">
        <title>Comparative genomics and development of molecular markers within Purpureocillium lilacinum and among Purpureocillium species.</title>
        <authorList>
            <person name="Yeh Z.-Y."/>
            <person name="Ni N.-T."/>
            <person name="Lo P.-H."/>
            <person name="Mushyakhwo K."/>
            <person name="Lin C.-F."/>
            <person name="Nai Y.-S."/>
        </authorList>
    </citation>
    <scope>NUCLEOTIDE SEQUENCE</scope>
    <source>
        <strain evidence="1">NCHU-NPUST-175</strain>
    </source>
</reference>
<evidence type="ECO:0000313" key="2">
    <source>
        <dbReference type="Proteomes" id="UP001638806"/>
    </source>
</evidence>
<dbReference type="Proteomes" id="UP001638806">
    <property type="component" value="Unassembled WGS sequence"/>
</dbReference>
<name>A0ACC4DCY0_PURLI</name>
<proteinExistence type="predicted"/>
<organism evidence="1 2">
    <name type="scientific">Purpureocillium lilacinum</name>
    <name type="common">Paecilomyces lilacinus</name>
    <dbReference type="NCBI Taxonomy" id="33203"/>
    <lineage>
        <taxon>Eukaryota</taxon>
        <taxon>Fungi</taxon>
        <taxon>Dikarya</taxon>
        <taxon>Ascomycota</taxon>
        <taxon>Pezizomycotina</taxon>
        <taxon>Sordariomycetes</taxon>
        <taxon>Hypocreomycetidae</taxon>
        <taxon>Hypocreales</taxon>
        <taxon>Ophiocordycipitaceae</taxon>
        <taxon>Purpureocillium</taxon>
    </lineage>
</organism>
<gene>
    <name evidence="1" type="ORF">ACCO45_013264</name>
</gene>
<protein>
    <submittedName>
        <fullName evidence="1">Uncharacterized protein</fullName>
    </submittedName>
</protein>
<evidence type="ECO:0000313" key="1">
    <source>
        <dbReference type="EMBL" id="KAL3953321.1"/>
    </source>
</evidence>
<accession>A0ACC4DCY0</accession>